<comment type="caution">
    <text evidence="2">The sequence shown here is derived from an EMBL/GenBank/DDBJ whole genome shotgun (WGS) entry which is preliminary data.</text>
</comment>
<reference evidence="2 3" key="1">
    <citation type="journal article" date="2016" name="Nat. Commun.">
        <title>Thousands of microbial genomes shed light on interconnected biogeochemical processes in an aquifer system.</title>
        <authorList>
            <person name="Anantharaman K."/>
            <person name="Brown C.T."/>
            <person name="Hug L.A."/>
            <person name="Sharon I."/>
            <person name="Castelle C.J."/>
            <person name="Probst A.J."/>
            <person name="Thomas B.C."/>
            <person name="Singh A."/>
            <person name="Wilkins M.J."/>
            <person name="Karaoz U."/>
            <person name="Brodie E.L."/>
            <person name="Williams K.H."/>
            <person name="Hubbard S.S."/>
            <person name="Banfield J.F."/>
        </authorList>
    </citation>
    <scope>NUCLEOTIDE SEQUENCE [LARGE SCALE GENOMIC DNA]</scope>
</reference>
<keyword evidence="1" id="KW-0812">Transmembrane</keyword>
<protein>
    <recommendedName>
        <fullName evidence="4">PrgI family protein</fullName>
    </recommendedName>
</protein>
<dbReference type="STRING" id="1802758.A3A96_03155"/>
<dbReference type="EMBL" id="MHWB01000011">
    <property type="protein sequence ID" value="OHB01638.1"/>
    <property type="molecule type" value="Genomic_DNA"/>
</dbReference>
<evidence type="ECO:0000313" key="3">
    <source>
        <dbReference type="Proteomes" id="UP000177707"/>
    </source>
</evidence>
<keyword evidence="1" id="KW-0472">Membrane</keyword>
<feature type="transmembrane region" description="Helical" evidence="1">
    <location>
        <begin position="47"/>
        <end position="65"/>
    </location>
</feature>
<gene>
    <name evidence="2" type="ORF">A3A96_03155</name>
</gene>
<keyword evidence="1" id="KW-1133">Transmembrane helix</keyword>
<proteinExistence type="predicted"/>
<feature type="transmembrane region" description="Helical" evidence="1">
    <location>
        <begin position="24"/>
        <end position="41"/>
    </location>
</feature>
<organism evidence="2 3">
    <name type="scientific">Candidatus Zambryskibacteria bacterium RIFCSPLOWO2_01_FULL_39_39</name>
    <dbReference type="NCBI Taxonomy" id="1802758"/>
    <lineage>
        <taxon>Bacteria</taxon>
        <taxon>Candidatus Zambryskiibacteriota</taxon>
    </lineage>
</organism>
<dbReference type="Pfam" id="PF12666">
    <property type="entry name" value="PrgI"/>
    <property type="match status" value="1"/>
</dbReference>
<accession>A0A1G2TWD4</accession>
<sequence length="141" mass="16329">MRFQIPQFIDVEDKIFGPFTLKQFIYLAGGTSVAVVSVMFLGKFFGLLVASPVVILALALAFYKINNRPFVHVLESAFKYFTKDKLYIWHKKEPEEEYAKERSANGKYTSLIVPNLSGNKLKDMNWELDVRKKEDERNKLT</sequence>
<name>A0A1G2TWD4_9BACT</name>
<evidence type="ECO:0000313" key="2">
    <source>
        <dbReference type="EMBL" id="OHB01638.1"/>
    </source>
</evidence>
<dbReference type="AlphaFoldDB" id="A0A1G2TWD4"/>
<dbReference type="Proteomes" id="UP000177707">
    <property type="component" value="Unassembled WGS sequence"/>
</dbReference>
<evidence type="ECO:0000256" key="1">
    <source>
        <dbReference type="SAM" id="Phobius"/>
    </source>
</evidence>
<dbReference type="InterPro" id="IPR024414">
    <property type="entry name" value="Uncharacterised_PrgI"/>
</dbReference>
<evidence type="ECO:0008006" key="4">
    <source>
        <dbReference type="Google" id="ProtNLM"/>
    </source>
</evidence>